<evidence type="ECO:0000256" key="1">
    <source>
        <dbReference type="ARBA" id="ARBA00022737"/>
    </source>
</evidence>
<evidence type="ECO:0000256" key="4">
    <source>
        <dbReference type="SAM" id="MobiDB-lite"/>
    </source>
</evidence>
<organism evidence="6 7">
    <name type="scientific">Pestalotiopsis fici (strain W106-1 / CGMCC3.15140)</name>
    <dbReference type="NCBI Taxonomy" id="1229662"/>
    <lineage>
        <taxon>Eukaryota</taxon>
        <taxon>Fungi</taxon>
        <taxon>Dikarya</taxon>
        <taxon>Ascomycota</taxon>
        <taxon>Pezizomycotina</taxon>
        <taxon>Sordariomycetes</taxon>
        <taxon>Xylariomycetidae</taxon>
        <taxon>Amphisphaeriales</taxon>
        <taxon>Sporocadaceae</taxon>
        <taxon>Pestalotiopsis</taxon>
    </lineage>
</organism>
<name>W3XIE7_PESFW</name>
<accession>W3XIE7</accession>
<keyword evidence="2 3" id="KW-0040">ANK repeat</keyword>
<evidence type="ECO:0000313" key="7">
    <source>
        <dbReference type="Proteomes" id="UP000030651"/>
    </source>
</evidence>
<dbReference type="PANTHER" id="PTHR24198">
    <property type="entry name" value="ANKYRIN REPEAT AND PROTEIN KINASE DOMAIN-CONTAINING PROTEIN"/>
    <property type="match status" value="1"/>
</dbReference>
<protein>
    <recommendedName>
        <fullName evidence="5">Protein kinase domain-containing protein</fullName>
    </recommendedName>
</protein>
<reference evidence="7" key="1">
    <citation type="journal article" date="2015" name="BMC Genomics">
        <title>Genomic and transcriptomic analysis of the endophytic fungus Pestalotiopsis fici reveals its lifestyle and high potential for synthesis of natural products.</title>
        <authorList>
            <person name="Wang X."/>
            <person name="Zhang X."/>
            <person name="Liu L."/>
            <person name="Xiang M."/>
            <person name="Wang W."/>
            <person name="Sun X."/>
            <person name="Che Y."/>
            <person name="Guo L."/>
            <person name="Liu G."/>
            <person name="Guo L."/>
            <person name="Wang C."/>
            <person name="Yin W.B."/>
            <person name="Stadler M."/>
            <person name="Zhang X."/>
            <person name="Liu X."/>
        </authorList>
    </citation>
    <scope>NUCLEOTIDE SEQUENCE [LARGE SCALE GENOMIC DNA]</scope>
    <source>
        <strain evidence="7">W106-1 / CGMCC3.15140</strain>
    </source>
</reference>
<dbReference type="PROSITE" id="PS50088">
    <property type="entry name" value="ANK_REPEAT"/>
    <property type="match status" value="2"/>
</dbReference>
<dbReference type="KEGG" id="pfy:PFICI_03815"/>
<dbReference type="GO" id="GO:0005524">
    <property type="term" value="F:ATP binding"/>
    <property type="evidence" value="ECO:0007669"/>
    <property type="project" value="InterPro"/>
</dbReference>
<evidence type="ECO:0000259" key="5">
    <source>
        <dbReference type="PROSITE" id="PS50011"/>
    </source>
</evidence>
<keyword evidence="1" id="KW-0677">Repeat</keyword>
<dbReference type="Gene3D" id="1.25.40.20">
    <property type="entry name" value="Ankyrin repeat-containing domain"/>
    <property type="match status" value="3"/>
</dbReference>
<dbReference type="SMART" id="SM00248">
    <property type="entry name" value="ANK"/>
    <property type="match status" value="6"/>
</dbReference>
<dbReference type="Pfam" id="PF00023">
    <property type="entry name" value="Ank"/>
    <property type="match status" value="1"/>
</dbReference>
<dbReference type="InParanoid" id="W3XIE7"/>
<dbReference type="InterPro" id="IPR036770">
    <property type="entry name" value="Ankyrin_rpt-contain_sf"/>
</dbReference>
<dbReference type="SUPFAM" id="SSF48403">
    <property type="entry name" value="Ankyrin repeat"/>
    <property type="match status" value="2"/>
</dbReference>
<dbReference type="PROSITE" id="PS50011">
    <property type="entry name" value="PROTEIN_KINASE_DOM"/>
    <property type="match status" value="1"/>
</dbReference>
<proteinExistence type="predicted"/>
<feature type="repeat" description="ANK" evidence="3">
    <location>
        <begin position="961"/>
        <end position="984"/>
    </location>
</feature>
<dbReference type="GO" id="GO:0004672">
    <property type="term" value="F:protein kinase activity"/>
    <property type="evidence" value="ECO:0007669"/>
    <property type="project" value="InterPro"/>
</dbReference>
<dbReference type="SMART" id="SM00220">
    <property type="entry name" value="S_TKc"/>
    <property type="match status" value="1"/>
</dbReference>
<dbReference type="Pfam" id="PF12796">
    <property type="entry name" value="Ank_2"/>
    <property type="match status" value="1"/>
</dbReference>
<feature type="region of interest" description="Disordered" evidence="4">
    <location>
        <begin position="234"/>
        <end position="256"/>
    </location>
</feature>
<evidence type="ECO:0000256" key="2">
    <source>
        <dbReference type="ARBA" id="ARBA00023043"/>
    </source>
</evidence>
<dbReference type="RefSeq" id="XP_007830587.1">
    <property type="nucleotide sequence ID" value="XM_007832396.1"/>
</dbReference>
<dbReference type="PANTHER" id="PTHR24198:SF165">
    <property type="entry name" value="ANKYRIN REPEAT-CONTAINING PROTEIN-RELATED"/>
    <property type="match status" value="1"/>
</dbReference>
<evidence type="ECO:0000313" key="6">
    <source>
        <dbReference type="EMBL" id="ETS85790.1"/>
    </source>
</evidence>
<dbReference type="HOGENOM" id="CLU_251732_0_0_1"/>
<dbReference type="InterPro" id="IPR002110">
    <property type="entry name" value="Ankyrin_rpt"/>
</dbReference>
<dbReference type="PROSITE" id="PS50297">
    <property type="entry name" value="ANK_REP_REGION"/>
    <property type="match status" value="2"/>
</dbReference>
<dbReference type="InterPro" id="IPR000719">
    <property type="entry name" value="Prot_kinase_dom"/>
</dbReference>
<dbReference type="InterPro" id="IPR011009">
    <property type="entry name" value="Kinase-like_dom_sf"/>
</dbReference>
<dbReference type="Pfam" id="PF00069">
    <property type="entry name" value="Pkinase"/>
    <property type="match status" value="1"/>
</dbReference>
<feature type="repeat" description="ANK" evidence="3">
    <location>
        <begin position="1268"/>
        <end position="1296"/>
    </location>
</feature>
<dbReference type="GeneID" id="19268828"/>
<keyword evidence="7" id="KW-1185">Reference proteome</keyword>
<dbReference type="eggNOG" id="KOG4645">
    <property type="taxonomic scope" value="Eukaryota"/>
</dbReference>
<dbReference type="eggNOG" id="KOG0504">
    <property type="taxonomic scope" value="Eukaryota"/>
</dbReference>
<feature type="compositionally biased region" description="Polar residues" evidence="4">
    <location>
        <begin position="234"/>
        <end position="243"/>
    </location>
</feature>
<dbReference type="OrthoDB" id="4062651at2759"/>
<gene>
    <name evidence="6" type="ORF">PFICI_03815</name>
</gene>
<feature type="domain" description="Protein kinase" evidence="5">
    <location>
        <begin position="1"/>
        <end position="224"/>
    </location>
</feature>
<dbReference type="EMBL" id="KI912110">
    <property type="protein sequence ID" value="ETS85790.1"/>
    <property type="molecule type" value="Genomic_DNA"/>
</dbReference>
<dbReference type="Proteomes" id="UP000030651">
    <property type="component" value="Unassembled WGS sequence"/>
</dbReference>
<sequence>MIATELGTHGSLDHIIRTPGSTPTRLQKQYITLDIASGLQAIHQAGFVHGDIKPANNIVSAYSDPRRDLIAKIADFGGSVEVQDHTNPVHFTRIWCAPELIIPFSDTTSDWRKADIYTYGLVVASLWAKYPDRGSYGGGRLINPSSCFLSAFIPHPDTEGMGEDIITLMKCDTESNRVLSALDQRLDTIAPDDKSMIMNILTPILQVDPSKRPEQLIDLLDDLASITGRNLIQETLDSQNSPESPDHARTSRPGSRLWPNFVVEGDGMLIKKIIAQRCEEDIRSIYSQGQAIGISESSDTVEHLHAIAKQVLDIAENAAQGSLDLIISVLLCAALQGISPWTQPISNAARGHGDFRVQTQLAKYVAALEFESISANDDDGLRSHKWMHIAASQGIQECVYMAPFLLMGSKLESQFPLRLNLCLLTLSGSHMALQCLADRWPDVFKTIREIMRKLSRAFLHASTSSPGVLFRNTCPPYAQELHDIEHCEEYNGGFPLSLEDAFKIGAIEEIEQHIQTMAKEDCKTLLFKLAQSRLSDAEATSLARLSVSQGARLQLLTKCLIPDAPVELYAISTNFHGSALSWSILRGKKRLALEIFCLHIEHDTPVPDFPGALVLSAIFLYHELMEALLLLKQDNHSMWEADPDRPIPTDIQPFLTTLIASAGSTETSSSSIDQVFQQKIRHGPDWRTARKATLETLLTWGGRMSIYLAIRRDDVDALQLIIEDKQRSMREDEEFSWTVAFFDHWLFENENPTMVVGDITISLRLLPIWSVTISNDAQNCFSFLLHSFPGCFSDNISCWQGGPLHFACSSPNILYVRSLLESGSDWKGLDERGFTPLVHALARKNIAAADLINSYAQRDNQDAFTGCVGYWQSPIWFDWISRRDLRFIESFRWIVRHSNLHFFIKAPSIVPGREAVMPVWSFLLYRPRPMQEFDQRCDLEMMEFLLSLEDFSSQINICRLHGMLPLHIAACFGHVQIVQMLLHRRELNVDVNAPVESSSFPDYSEFVSHMTAVDFATLKATAPEPPEISSGGSIAVCNWYNDLHTILQLFKAKGARRVFGDPEASKQIFQLMAFMSYLKTEAPDEENRKNSHPRSPISIGPFELVGKWPKRLSEIGLVKEGPSFPQTAGGGDTELPRVSQAVMEIMETLRTWTSTEEEPWPGNAAAETERDAFNPAGRGTLGQDRPQVRWWEEESRRILRNFVEYTKRSRLQRAHERKRKGKEKEVAEDIPHTDSLARKLRDTILSGDLVDVKSILKQGVSVETEDSLGLTPLHVAIMESKPEIVDLLLEEKADPNHPLPLDLVPLHLAVAFHSVPMTEALLKAGADPQGMPQSIATPLQYSFAARSKDVVFCILKRSRSMEGLDSLDKQALILKLRDIDAKMTEALGTLMLRYKATKFGPDVYPFTLRNYDDDFHYTTGLQENDANDIGGLDIPHSTLDTAI</sequence>
<evidence type="ECO:0000256" key="3">
    <source>
        <dbReference type="PROSITE-ProRule" id="PRU00023"/>
    </source>
</evidence>
<dbReference type="SUPFAM" id="SSF56112">
    <property type="entry name" value="Protein kinase-like (PK-like)"/>
    <property type="match status" value="1"/>
</dbReference>
<dbReference type="Gene3D" id="1.10.510.10">
    <property type="entry name" value="Transferase(Phosphotransferase) domain 1"/>
    <property type="match status" value="1"/>
</dbReference>